<keyword evidence="2" id="KW-1185">Reference proteome</keyword>
<protein>
    <submittedName>
        <fullName evidence="1">Uncharacterized protein</fullName>
    </submittedName>
</protein>
<proteinExistence type="predicted"/>
<sequence length="150" mass="16901">MTTHAKVATFKSTQKLNPHIAIAPLICSITKVPLHLYTRDPYDILLYVDDILTASNFGFLKALISRLSQSRFTTETSNETNWLTQLFGLKHPMQPLCLKLDVSCIKQLLAVSDTLHGDWWIEAPSCSKASRPYKTPMFEVRCGLWASSNS</sequence>
<dbReference type="EMBL" id="SZYD01000493">
    <property type="protein sequence ID" value="KAD1774774.1"/>
    <property type="molecule type" value="Genomic_DNA"/>
</dbReference>
<dbReference type="AlphaFoldDB" id="A0A5N6LI98"/>
<accession>A0A5N6LI98</accession>
<gene>
    <name evidence="1" type="ORF">E3N88_42315</name>
</gene>
<evidence type="ECO:0000313" key="2">
    <source>
        <dbReference type="Proteomes" id="UP000326396"/>
    </source>
</evidence>
<evidence type="ECO:0000313" key="1">
    <source>
        <dbReference type="EMBL" id="KAD1774774.1"/>
    </source>
</evidence>
<organism evidence="1 2">
    <name type="scientific">Mikania micrantha</name>
    <name type="common">bitter vine</name>
    <dbReference type="NCBI Taxonomy" id="192012"/>
    <lineage>
        <taxon>Eukaryota</taxon>
        <taxon>Viridiplantae</taxon>
        <taxon>Streptophyta</taxon>
        <taxon>Embryophyta</taxon>
        <taxon>Tracheophyta</taxon>
        <taxon>Spermatophyta</taxon>
        <taxon>Magnoliopsida</taxon>
        <taxon>eudicotyledons</taxon>
        <taxon>Gunneridae</taxon>
        <taxon>Pentapetalae</taxon>
        <taxon>asterids</taxon>
        <taxon>campanulids</taxon>
        <taxon>Asterales</taxon>
        <taxon>Asteraceae</taxon>
        <taxon>Asteroideae</taxon>
        <taxon>Heliantheae alliance</taxon>
        <taxon>Eupatorieae</taxon>
        <taxon>Mikania</taxon>
    </lineage>
</organism>
<reference evidence="1 2" key="1">
    <citation type="submission" date="2019-05" db="EMBL/GenBank/DDBJ databases">
        <title>Mikania micrantha, genome provides insights into the molecular mechanism of rapid growth.</title>
        <authorList>
            <person name="Liu B."/>
        </authorList>
    </citation>
    <scope>NUCLEOTIDE SEQUENCE [LARGE SCALE GENOMIC DNA]</scope>
    <source>
        <strain evidence="1">NLD-2019</strain>
        <tissue evidence="1">Leaf</tissue>
    </source>
</reference>
<name>A0A5N6LI98_9ASTR</name>
<dbReference type="Proteomes" id="UP000326396">
    <property type="component" value="Unassembled WGS sequence"/>
</dbReference>
<comment type="caution">
    <text evidence="1">The sequence shown here is derived from an EMBL/GenBank/DDBJ whole genome shotgun (WGS) entry which is preliminary data.</text>
</comment>